<feature type="region of interest" description="Disordered" evidence="1">
    <location>
        <begin position="50"/>
        <end position="74"/>
    </location>
</feature>
<accession>A0A9W6LED4</accession>
<sequence length="74" mass="8059">MPDRSEMTAVSPRHDAAITIMAATRCPQAEWCANSPGMPESAIQDAATKRNNVGSRRNITPASRLPPISRQLRT</sequence>
<evidence type="ECO:0000256" key="1">
    <source>
        <dbReference type="SAM" id="MobiDB-lite"/>
    </source>
</evidence>
<dbReference type="Proteomes" id="UP001144352">
    <property type="component" value="Unassembled WGS sequence"/>
</dbReference>
<evidence type="ECO:0000313" key="2">
    <source>
        <dbReference type="EMBL" id="GLI39930.1"/>
    </source>
</evidence>
<comment type="caution">
    <text evidence="2">The sequence shown here is derived from an EMBL/GenBank/DDBJ whole genome shotgun (WGS) entry which is preliminary data.</text>
</comment>
<protein>
    <submittedName>
        <fullName evidence="2">Uncharacterized protein</fullName>
    </submittedName>
</protein>
<gene>
    <name evidence="2" type="ORF">GHYDROH2_34310</name>
</gene>
<proteinExistence type="predicted"/>
<dbReference type="AlphaFoldDB" id="A0A9W6LED4"/>
<evidence type="ECO:0000313" key="3">
    <source>
        <dbReference type="Proteomes" id="UP001144352"/>
    </source>
</evidence>
<feature type="compositionally biased region" description="Polar residues" evidence="1">
    <location>
        <begin position="50"/>
        <end position="61"/>
    </location>
</feature>
<name>A0A9W6LED4_9BACT</name>
<keyword evidence="3" id="KW-1185">Reference proteome</keyword>
<reference evidence="2" key="1">
    <citation type="submission" date="2022-12" db="EMBL/GenBank/DDBJ databases">
        <title>Reference genome sequencing for broad-spectrum identification of bacterial and archaeal isolates by mass spectrometry.</title>
        <authorList>
            <person name="Sekiguchi Y."/>
            <person name="Tourlousse D.M."/>
        </authorList>
    </citation>
    <scope>NUCLEOTIDE SEQUENCE</scope>
    <source>
        <strain evidence="2">H2</strain>
    </source>
</reference>
<dbReference type="EMBL" id="BSDS01000002">
    <property type="protein sequence ID" value="GLI39930.1"/>
    <property type="molecule type" value="Genomic_DNA"/>
</dbReference>
<organism evidence="2 3">
    <name type="scientific">Geobacter hydrogenophilus</name>
    <dbReference type="NCBI Taxonomy" id="40983"/>
    <lineage>
        <taxon>Bacteria</taxon>
        <taxon>Pseudomonadati</taxon>
        <taxon>Thermodesulfobacteriota</taxon>
        <taxon>Desulfuromonadia</taxon>
        <taxon>Geobacterales</taxon>
        <taxon>Geobacteraceae</taxon>
        <taxon>Geobacter</taxon>
    </lineage>
</organism>